<protein>
    <recommendedName>
        <fullName evidence="6 7">Peptidyl-tRNA hydrolase</fullName>
        <shortName evidence="7">Pth</shortName>
        <ecNumber evidence="1 7">3.1.1.29</ecNumber>
    </recommendedName>
</protein>
<evidence type="ECO:0000313" key="12">
    <source>
        <dbReference type="Proteomes" id="UP000055047"/>
    </source>
</evidence>
<dbReference type="Gene3D" id="3.40.50.1470">
    <property type="entry name" value="Peptidyl-tRNA hydrolase"/>
    <property type="match status" value="1"/>
</dbReference>
<feature type="active site" description="Proton acceptor" evidence="7">
    <location>
        <position position="19"/>
    </location>
</feature>
<dbReference type="Proteomes" id="UP000078419">
    <property type="component" value="Unassembled WGS sequence"/>
</dbReference>
<evidence type="ECO:0000256" key="2">
    <source>
        <dbReference type="ARBA" id="ARBA00022555"/>
    </source>
</evidence>
<dbReference type="EMBL" id="CCXQ01000023">
    <property type="protein sequence ID" value="CEG20510.1"/>
    <property type="molecule type" value="Genomic_DNA"/>
</dbReference>
<dbReference type="Proteomes" id="UP000055047">
    <property type="component" value="Unassembled WGS sequence"/>
</dbReference>
<keyword evidence="3 7" id="KW-0378">Hydrolase</keyword>
<dbReference type="GO" id="GO:0006515">
    <property type="term" value="P:protein quality control for misfolded or incompletely synthesized proteins"/>
    <property type="evidence" value="ECO:0007669"/>
    <property type="project" value="UniProtKB-UniRule"/>
</dbReference>
<comment type="subunit">
    <text evidence="7">Monomer.</text>
</comment>
<reference evidence="13" key="2">
    <citation type="submission" date="2016-03" db="EMBL/GenBank/DDBJ databases">
        <authorList>
            <person name="Loux Valentin"/>
        </authorList>
    </citation>
    <scope>NUCLEOTIDE SEQUENCE [LARGE SCALE GENOMIC DNA]</scope>
    <source>
        <strain evidence="13">C1</strain>
    </source>
</reference>
<dbReference type="AlphaFoldDB" id="A0A098EFD2"/>
<evidence type="ECO:0000256" key="8">
    <source>
        <dbReference type="RuleBase" id="RU000673"/>
    </source>
</evidence>
<feature type="binding site" evidence="7">
    <location>
        <position position="112"/>
    </location>
    <ligand>
        <name>tRNA</name>
        <dbReference type="ChEBI" id="CHEBI:17843"/>
    </ligand>
</feature>
<keyword evidence="4 7" id="KW-0694">RNA-binding</keyword>
<feature type="binding site" evidence="7">
    <location>
        <position position="64"/>
    </location>
    <ligand>
        <name>tRNA</name>
        <dbReference type="ChEBI" id="CHEBI:17843"/>
    </ligand>
</feature>
<dbReference type="InterPro" id="IPR018171">
    <property type="entry name" value="Pept_tRNA_hydro_CS"/>
</dbReference>
<dbReference type="HAMAP" id="MF_00083">
    <property type="entry name" value="Pept_tRNA_hydro_bact"/>
    <property type="match status" value="1"/>
</dbReference>
<evidence type="ECO:0000313" key="13">
    <source>
        <dbReference type="Proteomes" id="UP000078419"/>
    </source>
</evidence>
<dbReference type="EC" id="3.1.1.29" evidence="1 7"/>
<comment type="function">
    <text evidence="7">Catalyzes the release of premature peptidyl moieties from peptidyl-tRNA molecules trapped in stalled 50S ribosomal subunits, and thus maintains levels of free tRNAs and 50S ribosomes.</text>
</comment>
<sequence length="183" mass="19839">MLLLVGLGNPGKRYAETRHNVGFMIIDAVARSFFFPEFCSKHDALVSIGNIGTHRVMLMKPLLYMNRSGTSVLSCTSMHKIAPEHITVFHDDVELQPGTIRVKLGGGSGGHNGLRSIDSAIGKAYWRVRFGVGRAELCNLSDYVLSDFENIAQVTDLVNSVAANLQMLLDGNAAGFVSKVTSV</sequence>
<evidence type="ECO:0000256" key="4">
    <source>
        <dbReference type="ARBA" id="ARBA00022884"/>
    </source>
</evidence>
<evidence type="ECO:0000313" key="10">
    <source>
        <dbReference type="EMBL" id="CEG20510.1"/>
    </source>
</evidence>
<dbReference type="InterPro" id="IPR036416">
    <property type="entry name" value="Pept_tRNA_hydro_sf"/>
</dbReference>
<feature type="site" description="Discriminates between blocked and unblocked aminoacyl-tRNA" evidence="7">
    <location>
        <position position="9"/>
    </location>
</feature>
<comment type="function">
    <text evidence="7">Hydrolyzes ribosome-free peptidyl-tRNAs (with 1 or more amino acids incorporated), which drop off the ribosome during protein synthesis, or as a result of ribosome stalling.</text>
</comment>
<dbReference type="PANTHER" id="PTHR17224:SF1">
    <property type="entry name" value="PEPTIDYL-TRNA HYDROLASE"/>
    <property type="match status" value="1"/>
</dbReference>
<dbReference type="PROSITE" id="PS01196">
    <property type="entry name" value="PEPT_TRNA_HYDROL_2"/>
    <property type="match status" value="1"/>
</dbReference>
<evidence type="ECO:0000256" key="5">
    <source>
        <dbReference type="ARBA" id="ARBA00038063"/>
    </source>
</evidence>
<evidence type="ECO:0000256" key="7">
    <source>
        <dbReference type="HAMAP-Rule" id="MF_00083"/>
    </source>
</evidence>
<keyword evidence="2 7" id="KW-0820">tRNA-binding</keyword>
<evidence type="ECO:0000256" key="9">
    <source>
        <dbReference type="RuleBase" id="RU004320"/>
    </source>
</evidence>
<gene>
    <name evidence="7 10" type="primary">pth</name>
    <name evidence="11" type="synonym">pth_1</name>
    <name evidence="11" type="ORF">ANAPC1_00692</name>
    <name evidence="10" type="ORF">ANAPHAGO_00715</name>
</gene>
<dbReference type="CDD" id="cd00462">
    <property type="entry name" value="PTH"/>
    <property type="match status" value="1"/>
</dbReference>
<dbReference type="PROSITE" id="PS01195">
    <property type="entry name" value="PEPT_TRNA_HYDROL_1"/>
    <property type="match status" value="1"/>
</dbReference>
<dbReference type="GO" id="GO:0000049">
    <property type="term" value="F:tRNA binding"/>
    <property type="evidence" value="ECO:0007669"/>
    <property type="project" value="UniProtKB-UniRule"/>
</dbReference>
<feature type="binding site" evidence="7">
    <location>
        <position position="14"/>
    </location>
    <ligand>
        <name>tRNA</name>
        <dbReference type="ChEBI" id="CHEBI:17843"/>
    </ligand>
</feature>
<feature type="binding site" evidence="7">
    <location>
        <position position="66"/>
    </location>
    <ligand>
        <name>tRNA</name>
        <dbReference type="ChEBI" id="CHEBI:17843"/>
    </ligand>
</feature>
<reference evidence="11" key="3">
    <citation type="submission" date="2016-03" db="EMBL/GenBank/DDBJ databases">
        <authorList>
            <person name="Loux V."/>
        </authorList>
    </citation>
    <scope>NUCLEOTIDE SEQUENCE</scope>
    <source>
        <strain evidence="11">C1</strain>
    </source>
</reference>
<dbReference type="PANTHER" id="PTHR17224">
    <property type="entry name" value="PEPTIDYL-TRNA HYDROLASE"/>
    <property type="match status" value="1"/>
</dbReference>
<reference evidence="10 12" key="1">
    <citation type="submission" date="2014-09" db="EMBL/GenBank/DDBJ databases">
        <authorList>
            <person name="Loux Valentin"/>
            <person name="Dugat Thibaut"/>
        </authorList>
    </citation>
    <scope>NUCLEOTIDE SEQUENCE [LARGE SCALE GENOMIC DNA]</scope>
    <source>
        <strain evidence="10 12">BOV-10_179</strain>
    </source>
</reference>
<dbReference type="GO" id="GO:0005737">
    <property type="term" value="C:cytoplasm"/>
    <property type="evidence" value="ECO:0007669"/>
    <property type="project" value="UniProtKB-SubCell"/>
</dbReference>
<comment type="subcellular location">
    <subcellularLocation>
        <location evidence="7">Cytoplasm</location>
    </subcellularLocation>
</comment>
<dbReference type="Pfam" id="PF01195">
    <property type="entry name" value="Pept_tRNA_hydro"/>
    <property type="match status" value="1"/>
</dbReference>
<name>A0A098EFD2_ANAPH</name>
<feature type="site" description="Stabilizes the basic form of H active site to accept a proton" evidence="7">
    <location>
        <position position="91"/>
    </location>
</feature>
<dbReference type="InterPro" id="IPR001328">
    <property type="entry name" value="Pept_tRNA_hydro"/>
</dbReference>
<comment type="similarity">
    <text evidence="5 7 9">Belongs to the PTH family.</text>
</comment>
<dbReference type="SUPFAM" id="SSF53178">
    <property type="entry name" value="Peptidyl-tRNA hydrolase-like"/>
    <property type="match status" value="1"/>
</dbReference>
<dbReference type="GO" id="GO:0072344">
    <property type="term" value="P:rescue of stalled ribosome"/>
    <property type="evidence" value="ECO:0007669"/>
    <property type="project" value="UniProtKB-UniRule"/>
</dbReference>
<evidence type="ECO:0000313" key="11">
    <source>
        <dbReference type="EMBL" id="SBO14342.1"/>
    </source>
</evidence>
<evidence type="ECO:0000256" key="3">
    <source>
        <dbReference type="ARBA" id="ARBA00022801"/>
    </source>
</evidence>
<dbReference type="NCBIfam" id="TIGR00447">
    <property type="entry name" value="pth"/>
    <property type="match status" value="1"/>
</dbReference>
<evidence type="ECO:0000256" key="6">
    <source>
        <dbReference type="ARBA" id="ARBA00050038"/>
    </source>
</evidence>
<dbReference type="GO" id="GO:0004045">
    <property type="term" value="F:peptidyl-tRNA hydrolase activity"/>
    <property type="evidence" value="ECO:0007669"/>
    <property type="project" value="UniProtKB-UniRule"/>
</dbReference>
<comment type="catalytic activity">
    <reaction evidence="7 8">
        <text>an N-acyl-L-alpha-aminoacyl-tRNA + H2O = an N-acyl-L-amino acid + a tRNA + H(+)</text>
        <dbReference type="Rhea" id="RHEA:54448"/>
        <dbReference type="Rhea" id="RHEA-COMP:10123"/>
        <dbReference type="Rhea" id="RHEA-COMP:13883"/>
        <dbReference type="ChEBI" id="CHEBI:15377"/>
        <dbReference type="ChEBI" id="CHEBI:15378"/>
        <dbReference type="ChEBI" id="CHEBI:59874"/>
        <dbReference type="ChEBI" id="CHEBI:78442"/>
        <dbReference type="ChEBI" id="CHEBI:138191"/>
        <dbReference type="EC" id="3.1.1.29"/>
    </reaction>
</comment>
<accession>A0A098EFD2</accession>
<proteinExistence type="inferred from homology"/>
<evidence type="ECO:0000256" key="1">
    <source>
        <dbReference type="ARBA" id="ARBA00013260"/>
    </source>
</evidence>
<dbReference type="RefSeq" id="WP_044105496.1">
    <property type="nucleotide sequence ID" value="NZ_CCXQ01000023.1"/>
</dbReference>
<dbReference type="EMBL" id="FLLR01000023">
    <property type="protein sequence ID" value="SBO14342.1"/>
    <property type="molecule type" value="Genomic_DNA"/>
</dbReference>
<organism evidence="10 12">
    <name type="scientific">Anaplasma phagocytophilum</name>
    <name type="common">Ehrlichia phagocytophila</name>
    <dbReference type="NCBI Taxonomy" id="948"/>
    <lineage>
        <taxon>Bacteria</taxon>
        <taxon>Pseudomonadati</taxon>
        <taxon>Pseudomonadota</taxon>
        <taxon>Alphaproteobacteria</taxon>
        <taxon>Rickettsiales</taxon>
        <taxon>Anaplasmataceae</taxon>
        <taxon>Anaplasma</taxon>
        <taxon>phagocytophilum group</taxon>
    </lineage>
</organism>
<keyword evidence="7" id="KW-0963">Cytoplasm</keyword>